<feature type="compositionally biased region" description="Low complexity" evidence="2">
    <location>
        <begin position="278"/>
        <end position="294"/>
    </location>
</feature>
<feature type="domain" description="CCHC-type" evidence="3">
    <location>
        <begin position="82"/>
        <end position="96"/>
    </location>
</feature>
<dbReference type="GO" id="GO:0003676">
    <property type="term" value="F:nucleic acid binding"/>
    <property type="evidence" value="ECO:0007669"/>
    <property type="project" value="InterPro"/>
</dbReference>
<evidence type="ECO:0000256" key="2">
    <source>
        <dbReference type="SAM" id="MobiDB-lite"/>
    </source>
</evidence>
<dbReference type="EMBL" id="JAUUTY010000003">
    <property type="protein sequence ID" value="KAK1664944.1"/>
    <property type="molecule type" value="Genomic_DNA"/>
</dbReference>
<proteinExistence type="predicted"/>
<dbReference type="SMART" id="SM00343">
    <property type="entry name" value="ZnF_C2HC"/>
    <property type="match status" value="1"/>
</dbReference>
<evidence type="ECO:0000256" key="1">
    <source>
        <dbReference type="PROSITE-ProRule" id="PRU00047"/>
    </source>
</evidence>
<feature type="compositionally biased region" description="Basic and acidic residues" evidence="2">
    <location>
        <begin position="297"/>
        <end position="323"/>
    </location>
</feature>
<gene>
    <name evidence="4" type="ORF">QYE76_053103</name>
</gene>
<feature type="compositionally biased region" description="Acidic residues" evidence="2">
    <location>
        <begin position="329"/>
        <end position="340"/>
    </location>
</feature>
<keyword evidence="5" id="KW-1185">Reference proteome</keyword>
<feature type="region of interest" description="Disordered" evidence="2">
    <location>
        <begin position="260"/>
        <end position="448"/>
    </location>
</feature>
<keyword evidence="1" id="KW-0862">Zinc</keyword>
<evidence type="ECO:0000259" key="3">
    <source>
        <dbReference type="PROSITE" id="PS50158"/>
    </source>
</evidence>
<comment type="caution">
    <text evidence="4">The sequence shown here is derived from an EMBL/GenBank/DDBJ whole genome shotgun (WGS) entry which is preliminary data.</text>
</comment>
<dbReference type="SUPFAM" id="SSF57756">
    <property type="entry name" value="Retrovirus zinc finger-like domains"/>
    <property type="match status" value="1"/>
</dbReference>
<protein>
    <recommendedName>
        <fullName evidence="3">CCHC-type domain-containing protein</fullName>
    </recommendedName>
</protein>
<organism evidence="4 5">
    <name type="scientific">Lolium multiflorum</name>
    <name type="common">Italian ryegrass</name>
    <name type="synonym">Lolium perenne subsp. multiflorum</name>
    <dbReference type="NCBI Taxonomy" id="4521"/>
    <lineage>
        <taxon>Eukaryota</taxon>
        <taxon>Viridiplantae</taxon>
        <taxon>Streptophyta</taxon>
        <taxon>Embryophyta</taxon>
        <taxon>Tracheophyta</taxon>
        <taxon>Spermatophyta</taxon>
        <taxon>Magnoliopsida</taxon>
        <taxon>Liliopsida</taxon>
        <taxon>Poales</taxon>
        <taxon>Poaceae</taxon>
        <taxon>BOP clade</taxon>
        <taxon>Pooideae</taxon>
        <taxon>Poodae</taxon>
        <taxon>Poeae</taxon>
        <taxon>Poeae Chloroplast Group 2 (Poeae type)</taxon>
        <taxon>Loliodinae</taxon>
        <taxon>Loliinae</taxon>
        <taxon>Lolium</taxon>
    </lineage>
</organism>
<sequence length="448" mass="49492">MAKAGKRLMAMNRVDEASHNHEASHNLALKARADHGREEDYEIEEDEEMTSTSDIATDFAFFAKKYKGKLPMLLNDKKKRTCYNCDEESHFANECPYEKRVDKPKFIKGVKPRLKPNPINDRYKKNKGRAFVGAEYLSDEEEEDEEKEAGVAGLAFSKPGSLFTYDYSKDYSTENDVGSSFMARTTQDDDSDDSPSSTIVGSCLMARETKVMEPPPASSANTVELKMKLAPVLKERPAKPPVRAVLGRKGVPPTYTWSKFIPASPSHQPQKPSCAIMSSSSSASSGSPIEYSSSREPTPEWKPEEAHAANIRRAIEVGDEPSHDFSTWSEDDQSLTDGENDLSFLTREEAVEESDDDHLPWDGAPSSEEERPEEEEEDDSSSDEPPAKRHCPWPGNLSDFDSDDDDADEEDEDNEGPAGGRYSSDDEPAGSSADNGDDGDDDEGSNGP</sequence>
<dbReference type="Gene3D" id="4.10.60.10">
    <property type="entry name" value="Zinc finger, CCHC-type"/>
    <property type="match status" value="1"/>
</dbReference>
<name>A0AAD8WJR8_LOLMU</name>
<reference evidence="4" key="1">
    <citation type="submission" date="2023-07" db="EMBL/GenBank/DDBJ databases">
        <title>A chromosome-level genome assembly of Lolium multiflorum.</title>
        <authorList>
            <person name="Chen Y."/>
            <person name="Copetti D."/>
            <person name="Kolliker R."/>
            <person name="Studer B."/>
        </authorList>
    </citation>
    <scope>NUCLEOTIDE SEQUENCE</scope>
    <source>
        <strain evidence="4">02402/16</strain>
        <tissue evidence="4">Leaf</tissue>
    </source>
</reference>
<feature type="compositionally biased region" description="Acidic residues" evidence="2">
    <location>
        <begin position="400"/>
        <end position="415"/>
    </location>
</feature>
<dbReference type="Proteomes" id="UP001231189">
    <property type="component" value="Unassembled WGS sequence"/>
</dbReference>
<evidence type="ECO:0000313" key="5">
    <source>
        <dbReference type="Proteomes" id="UP001231189"/>
    </source>
</evidence>
<feature type="compositionally biased region" description="Acidic residues" evidence="2">
    <location>
        <begin position="370"/>
        <end position="382"/>
    </location>
</feature>
<dbReference type="InterPro" id="IPR036875">
    <property type="entry name" value="Znf_CCHC_sf"/>
</dbReference>
<accession>A0AAD8WJR8</accession>
<keyword evidence="1" id="KW-0863">Zinc-finger</keyword>
<dbReference type="GO" id="GO:0008270">
    <property type="term" value="F:zinc ion binding"/>
    <property type="evidence" value="ECO:0007669"/>
    <property type="project" value="UniProtKB-KW"/>
</dbReference>
<dbReference type="AlphaFoldDB" id="A0AAD8WJR8"/>
<keyword evidence="1" id="KW-0479">Metal-binding</keyword>
<dbReference type="InterPro" id="IPR001878">
    <property type="entry name" value="Znf_CCHC"/>
</dbReference>
<evidence type="ECO:0000313" key="4">
    <source>
        <dbReference type="EMBL" id="KAK1664944.1"/>
    </source>
</evidence>
<dbReference type="PROSITE" id="PS50158">
    <property type="entry name" value="ZF_CCHC"/>
    <property type="match status" value="1"/>
</dbReference>
<feature type="compositionally biased region" description="Acidic residues" evidence="2">
    <location>
        <begin position="435"/>
        <end position="448"/>
    </location>
</feature>
<dbReference type="Pfam" id="PF00098">
    <property type="entry name" value="zf-CCHC"/>
    <property type="match status" value="1"/>
</dbReference>